<protein>
    <submittedName>
        <fullName evidence="2">Nitric oxide reductase large subunit</fullName>
    </submittedName>
</protein>
<dbReference type="EMBL" id="JACHEU010000006">
    <property type="protein sequence ID" value="MBB6014550.1"/>
    <property type="molecule type" value="Genomic_DNA"/>
</dbReference>
<feature type="transmembrane region" description="Helical" evidence="1">
    <location>
        <begin position="122"/>
        <end position="146"/>
    </location>
</feature>
<keyword evidence="3" id="KW-1185">Reference proteome</keyword>
<proteinExistence type="predicted"/>
<dbReference type="RefSeq" id="WP_183832790.1">
    <property type="nucleotide sequence ID" value="NZ_JACHEU010000006.1"/>
</dbReference>
<keyword evidence="1" id="KW-0472">Membrane</keyword>
<dbReference type="Proteomes" id="UP000533306">
    <property type="component" value="Unassembled WGS sequence"/>
</dbReference>
<keyword evidence="1" id="KW-0812">Transmembrane</keyword>
<reference evidence="2 3" key="1">
    <citation type="submission" date="2020-08" db="EMBL/GenBank/DDBJ databases">
        <title>Genomic Encyclopedia of Type Strains, Phase IV (KMG-IV): sequencing the most valuable type-strain genomes for metagenomic binning, comparative biology and taxonomic classification.</title>
        <authorList>
            <person name="Goeker M."/>
        </authorList>
    </citation>
    <scope>NUCLEOTIDE SEQUENCE [LARGE SCALE GENOMIC DNA]</scope>
    <source>
        <strain evidence="2 3">DSM 11099</strain>
    </source>
</reference>
<evidence type="ECO:0000256" key="1">
    <source>
        <dbReference type="SAM" id="Phobius"/>
    </source>
</evidence>
<accession>A0A7W9VXN4</accession>
<comment type="caution">
    <text evidence="2">The sequence shown here is derived from an EMBL/GenBank/DDBJ whole genome shotgun (WGS) entry which is preliminary data.</text>
</comment>
<feature type="transmembrane region" description="Helical" evidence="1">
    <location>
        <begin position="97"/>
        <end position="115"/>
    </location>
</feature>
<feature type="transmembrane region" description="Helical" evidence="1">
    <location>
        <begin position="73"/>
        <end position="91"/>
    </location>
</feature>
<feature type="transmembrane region" description="Helical" evidence="1">
    <location>
        <begin position="43"/>
        <end position="61"/>
    </location>
</feature>
<organism evidence="2 3">
    <name type="scientific">Aquamicrobium lusatiense</name>
    <dbReference type="NCBI Taxonomy" id="89772"/>
    <lineage>
        <taxon>Bacteria</taxon>
        <taxon>Pseudomonadati</taxon>
        <taxon>Pseudomonadota</taxon>
        <taxon>Alphaproteobacteria</taxon>
        <taxon>Hyphomicrobiales</taxon>
        <taxon>Phyllobacteriaceae</taxon>
        <taxon>Aquamicrobium</taxon>
    </lineage>
</organism>
<name>A0A7W9VXN4_9HYPH</name>
<gene>
    <name evidence="2" type="ORF">HNR59_003945</name>
</gene>
<dbReference type="AlphaFoldDB" id="A0A7W9VXN4"/>
<evidence type="ECO:0000313" key="2">
    <source>
        <dbReference type="EMBL" id="MBB6014550.1"/>
    </source>
</evidence>
<evidence type="ECO:0000313" key="3">
    <source>
        <dbReference type="Proteomes" id="UP000533306"/>
    </source>
</evidence>
<keyword evidence="1" id="KW-1133">Transmembrane helix</keyword>
<sequence length="149" mass="15702">MPSKTADLLMYAVLAALAGIVIWQTHALPNPFGGTIGSGGFPTLMAGLAILLCAIGALRALRAAAGPRLEFPGAAKGAVTLGAMILLFGLWQTIGHFFLLAFVFLAGLLCFYAADERLSWRLVALNLAGSAVVIGLIKAFFTYVLFVRF</sequence>